<dbReference type="PANTHER" id="PTHR21231:SF3">
    <property type="entry name" value="GPN-LOOP GTPASE 2"/>
    <property type="match status" value="1"/>
</dbReference>
<dbReference type="EMBL" id="LR877149">
    <property type="protein sequence ID" value="CAD2215880.1"/>
    <property type="molecule type" value="Genomic_DNA"/>
</dbReference>
<evidence type="ECO:0000313" key="7">
    <source>
        <dbReference type="Proteomes" id="UP000515908"/>
    </source>
</evidence>
<comment type="function">
    <text evidence="5">Small GTPase required for proper localization of RNA polymerase II and III (RNAPII and RNAPIII). May act at an RNAP assembly step prior to nuclear import.</text>
</comment>
<name>S9U9H1_9TRYP</name>
<dbReference type="GO" id="GO:0005525">
    <property type="term" value="F:GTP binding"/>
    <property type="evidence" value="ECO:0007669"/>
    <property type="project" value="UniProtKB-KW"/>
</dbReference>
<dbReference type="InterPro" id="IPR004130">
    <property type="entry name" value="Gpn"/>
</dbReference>
<dbReference type="Gene3D" id="3.40.50.300">
    <property type="entry name" value="P-loop containing nucleotide triphosphate hydrolases"/>
    <property type="match status" value="1"/>
</dbReference>
<dbReference type="VEuPathDB" id="TriTrypDB:ADEAN_000333800"/>
<accession>S9U9H1</accession>
<evidence type="ECO:0000256" key="1">
    <source>
        <dbReference type="ARBA" id="ARBA00005290"/>
    </source>
</evidence>
<keyword evidence="2 5" id="KW-0547">Nucleotide-binding</keyword>
<dbReference type="AlphaFoldDB" id="S9U9H1"/>
<evidence type="ECO:0000256" key="2">
    <source>
        <dbReference type="ARBA" id="ARBA00022741"/>
    </source>
</evidence>
<evidence type="ECO:0000313" key="6">
    <source>
        <dbReference type="EMBL" id="CAD2215880.1"/>
    </source>
</evidence>
<dbReference type="SUPFAM" id="SSF52540">
    <property type="entry name" value="P-loop containing nucleoside triphosphate hydrolases"/>
    <property type="match status" value="1"/>
</dbReference>
<dbReference type="OrthoDB" id="5839at2759"/>
<evidence type="ECO:0000256" key="4">
    <source>
        <dbReference type="ARBA" id="ARBA00023134"/>
    </source>
</evidence>
<dbReference type="PANTHER" id="PTHR21231">
    <property type="entry name" value="XPA-BINDING PROTEIN 1-RELATED"/>
    <property type="match status" value="1"/>
</dbReference>
<sequence>MEGGHQSSFSPSPLFLKGMFGELICGPPGSGKTTYCEGKRQFLSVYDPCRPVIMVNFDPANESVFPYPCDVDIRDVVCLEKVMEEENLGPNGSYLFCAEVIGQRVDWVVGQIESAVERRIEEVYATAGPSPTVKAPYLLIDCPGQVEFYINSDALHVFISKVQKRVQCSLCTVHLVDAAIATRDIPSYVSSCVLALTTMIDHELPHINLLTKWDTVENTEGVESEFEIFLSGSNFSDEDFERVWVKQIKKKRYEQYVAAQCLPSDKAAAYLKKPEDLPVDLEKECGTLYKHTKALMGVVEGYGIVGFLPLAIQSENMMLKVTREIDGALGNFV</sequence>
<dbReference type="GO" id="GO:0003924">
    <property type="term" value="F:GTPase activity"/>
    <property type="evidence" value="ECO:0007669"/>
    <property type="project" value="TreeGrafter"/>
</dbReference>
<organism evidence="6 7">
    <name type="scientific">Angomonas deanei</name>
    <dbReference type="NCBI Taxonomy" id="59799"/>
    <lineage>
        <taxon>Eukaryota</taxon>
        <taxon>Discoba</taxon>
        <taxon>Euglenozoa</taxon>
        <taxon>Kinetoplastea</taxon>
        <taxon>Metakinetoplastina</taxon>
        <taxon>Trypanosomatida</taxon>
        <taxon>Trypanosomatidae</taxon>
        <taxon>Strigomonadinae</taxon>
        <taxon>Angomonas</taxon>
    </lineage>
</organism>
<comment type="similarity">
    <text evidence="1 5">Belongs to the GPN-loop GTPase family.</text>
</comment>
<dbReference type="Pfam" id="PF03029">
    <property type="entry name" value="ATP_bind_1"/>
    <property type="match status" value="1"/>
</dbReference>
<dbReference type="InterPro" id="IPR027417">
    <property type="entry name" value="P-loop_NTPase"/>
</dbReference>
<dbReference type="Proteomes" id="UP000515908">
    <property type="component" value="Chromosome 05"/>
</dbReference>
<dbReference type="GO" id="GO:0005737">
    <property type="term" value="C:cytoplasm"/>
    <property type="evidence" value="ECO:0007669"/>
    <property type="project" value="TreeGrafter"/>
</dbReference>
<evidence type="ECO:0000256" key="5">
    <source>
        <dbReference type="RuleBase" id="RU365059"/>
    </source>
</evidence>
<comment type="subunit">
    <text evidence="5">Binds to RNA polymerase II (RNAPII).</text>
</comment>
<evidence type="ECO:0000256" key="3">
    <source>
        <dbReference type="ARBA" id="ARBA00022801"/>
    </source>
</evidence>
<keyword evidence="4 5" id="KW-0342">GTP-binding</keyword>
<gene>
    <name evidence="6" type="ORF">ADEAN_000333800</name>
</gene>
<keyword evidence="3 5" id="KW-0378">Hydrolase</keyword>
<protein>
    <recommendedName>
        <fullName evidence="5">GPN-loop GTPase 2</fullName>
    </recommendedName>
</protein>
<reference evidence="6 7" key="1">
    <citation type="submission" date="2020-08" db="EMBL/GenBank/DDBJ databases">
        <authorList>
            <person name="Newling K."/>
            <person name="Davey J."/>
            <person name="Forrester S."/>
        </authorList>
    </citation>
    <scope>NUCLEOTIDE SEQUENCE [LARGE SCALE GENOMIC DNA]</scope>
    <source>
        <strain evidence="7">Crithidia deanei Carvalho (ATCC PRA-265)</strain>
    </source>
</reference>
<proteinExistence type="inferred from homology"/>
<keyword evidence="7" id="KW-1185">Reference proteome</keyword>